<reference evidence="3 4" key="2">
    <citation type="journal article" date="2017" name="Nature">
        <title>The Apostasia genome and the evolution of orchids.</title>
        <authorList>
            <person name="Zhang G.Q."/>
            <person name="Liu K.W."/>
            <person name="Li Z."/>
            <person name="Lohaus R."/>
            <person name="Hsiao Y.Y."/>
            <person name="Niu S.C."/>
            <person name="Wang J.Y."/>
            <person name="Lin Y.C."/>
            <person name="Xu Q."/>
            <person name="Chen L.J."/>
            <person name="Yoshida K."/>
            <person name="Fujiwara S."/>
            <person name="Wang Z.W."/>
            <person name="Zhang Y.Q."/>
            <person name="Mitsuda N."/>
            <person name="Wang M."/>
            <person name="Liu G.H."/>
            <person name="Pecoraro L."/>
            <person name="Huang H.X."/>
            <person name="Xiao X.J."/>
            <person name="Lin M."/>
            <person name="Wu X.Y."/>
            <person name="Wu W.L."/>
            <person name="Chen Y.Y."/>
            <person name="Chang S.B."/>
            <person name="Sakamoto S."/>
            <person name="Ohme-Takagi M."/>
            <person name="Yagi M."/>
            <person name="Zeng S.J."/>
            <person name="Shen C.Y."/>
            <person name="Yeh C.M."/>
            <person name="Luo Y.B."/>
            <person name="Tsai W.C."/>
            <person name="Van de Peer Y."/>
            <person name="Liu Z.J."/>
        </authorList>
    </citation>
    <scope>NUCLEOTIDE SEQUENCE [LARGE SCALE GENOMIC DNA]</scope>
    <source>
        <tissue evidence="3">The whole plant</tissue>
    </source>
</reference>
<name>A0A2I0VUN3_9ASPA</name>
<dbReference type="PANTHER" id="PTHR35689">
    <property type="entry name" value="EARLY ENDOSOME ANTIGEN"/>
    <property type="match status" value="1"/>
</dbReference>
<feature type="coiled-coil region" evidence="1">
    <location>
        <begin position="100"/>
        <end position="196"/>
    </location>
</feature>
<protein>
    <submittedName>
        <fullName evidence="3">Uncharacterized protein</fullName>
    </submittedName>
</protein>
<proteinExistence type="predicted"/>
<dbReference type="STRING" id="906689.A0A2I0VUN3"/>
<dbReference type="PANTHER" id="PTHR35689:SF1">
    <property type="entry name" value="EARLY ENDOSOME ANTIGEN"/>
    <property type="match status" value="1"/>
</dbReference>
<keyword evidence="4" id="KW-1185">Reference proteome</keyword>
<keyword evidence="1" id="KW-0175">Coiled coil</keyword>
<dbReference type="Proteomes" id="UP000233837">
    <property type="component" value="Unassembled WGS sequence"/>
</dbReference>
<accession>A0A2I0VUN3</accession>
<organism evidence="3 4">
    <name type="scientific">Dendrobium catenatum</name>
    <dbReference type="NCBI Taxonomy" id="906689"/>
    <lineage>
        <taxon>Eukaryota</taxon>
        <taxon>Viridiplantae</taxon>
        <taxon>Streptophyta</taxon>
        <taxon>Embryophyta</taxon>
        <taxon>Tracheophyta</taxon>
        <taxon>Spermatophyta</taxon>
        <taxon>Magnoliopsida</taxon>
        <taxon>Liliopsida</taxon>
        <taxon>Asparagales</taxon>
        <taxon>Orchidaceae</taxon>
        <taxon>Epidendroideae</taxon>
        <taxon>Malaxideae</taxon>
        <taxon>Dendrobiinae</taxon>
        <taxon>Dendrobium</taxon>
    </lineage>
</organism>
<evidence type="ECO:0000313" key="4">
    <source>
        <dbReference type="Proteomes" id="UP000233837"/>
    </source>
</evidence>
<dbReference type="OrthoDB" id="1913731at2759"/>
<dbReference type="EMBL" id="KZ503219">
    <property type="protein sequence ID" value="PKU67126.1"/>
    <property type="molecule type" value="Genomic_DNA"/>
</dbReference>
<evidence type="ECO:0000256" key="1">
    <source>
        <dbReference type="SAM" id="Coils"/>
    </source>
</evidence>
<dbReference type="AlphaFoldDB" id="A0A2I0VUN3"/>
<evidence type="ECO:0000256" key="2">
    <source>
        <dbReference type="SAM" id="MobiDB-lite"/>
    </source>
</evidence>
<evidence type="ECO:0000313" key="3">
    <source>
        <dbReference type="EMBL" id="PKU67126.1"/>
    </source>
</evidence>
<gene>
    <name evidence="3" type="ORF">MA16_Dca012987</name>
</gene>
<sequence length="250" mass="29259">MLFQSMDMPQETDDYIRESIEGSLGLPISEKTLRLKLLASEDERHRLQDQIFFLQDQLKESHKRLQLCKEEASMNAQGLRNCIQDKDMMAAKCAEMENYCVKLERECVLFERDLEKAMESCDELEKENNELRAQLHDNFSVQVLAAEVQSLKEDKENLRINLQRAEEEVKVLFEDNRLLDEENKRLLLRLQRETQRHRSDRKLSASASSSRGKHKSCLMKGSSFGRQIEFNSEEQTRQPLTPLHKLSPKS</sequence>
<feature type="region of interest" description="Disordered" evidence="2">
    <location>
        <begin position="197"/>
        <end position="250"/>
    </location>
</feature>
<reference evidence="3 4" key="1">
    <citation type="journal article" date="2016" name="Sci. Rep.">
        <title>The Dendrobium catenatum Lindl. genome sequence provides insights into polysaccharide synthase, floral development and adaptive evolution.</title>
        <authorList>
            <person name="Zhang G.Q."/>
            <person name="Xu Q."/>
            <person name="Bian C."/>
            <person name="Tsai W.C."/>
            <person name="Yeh C.M."/>
            <person name="Liu K.W."/>
            <person name="Yoshida K."/>
            <person name="Zhang L.S."/>
            <person name="Chang S.B."/>
            <person name="Chen F."/>
            <person name="Shi Y."/>
            <person name="Su Y.Y."/>
            <person name="Zhang Y.Q."/>
            <person name="Chen L.J."/>
            <person name="Yin Y."/>
            <person name="Lin M."/>
            <person name="Huang H."/>
            <person name="Deng H."/>
            <person name="Wang Z.W."/>
            <person name="Zhu S.L."/>
            <person name="Zhao X."/>
            <person name="Deng C."/>
            <person name="Niu S.C."/>
            <person name="Huang J."/>
            <person name="Wang M."/>
            <person name="Liu G.H."/>
            <person name="Yang H.J."/>
            <person name="Xiao X.J."/>
            <person name="Hsiao Y.Y."/>
            <person name="Wu W.L."/>
            <person name="Chen Y.Y."/>
            <person name="Mitsuda N."/>
            <person name="Ohme-Takagi M."/>
            <person name="Luo Y.B."/>
            <person name="Van de Peer Y."/>
            <person name="Liu Z.J."/>
        </authorList>
    </citation>
    <scope>NUCLEOTIDE SEQUENCE [LARGE SCALE GENOMIC DNA]</scope>
    <source>
        <tissue evidence="3">The whole plant</tissue>
    </source>
</reference>